<feature type="signal peptide" evidence="1">
    <location>
        <begin position="1"/>
        <end position="30"/>
    </location>
</feature>
<reference evidence="2 3" key="1">
    <citation type="submission" date="2013-09" db="EMBL/GenBank/DDBJ databases">
        <title>Whole genome shotgun sequence of Novosphingobium tardaugens NBRC 16725.</title>
        <authorList>
            <person name="Isaki S."/>
            <person name="Hosoyama A."/>
            <person name="Tsuchikane K."/>
            <person name="Katsumata H."/>
            <person name="Ando Y."/>
            <person name="Yamazaki S."/>
            <person name="Fujita N."/>
        </authorList>
    </citation>
    <scope>NUCLEOTIDE SEQUENCE [LARGE SCALE GENOMIC DNA]</scope>
    <source>
        <strain evidence="2 3">NBRC 16725</strain>
    </source>
</reference>
<dbReference type="AlphaFoldDB" id="U3A2Q0"/>
<dbReference type="RefSeq" id="WP_021689940.1">
    <property type="nucleotide sequence ID" value="NZ_BASZ01000004.1"/>
</dbReference>
<dbReference type="Proteomes" id="UP000016568">
    <property type="component" value="Unassembled WGS sequence"/>
</dbReference>
<name>U3A2Q0_9SPHN</name>
<evidence type="ECO:0000313" key="2">
    <source>
        <dbReference type="EMBL" id="GAD49033.1"/>
    </source>
</evidence>
<keyword evidence="3" id="KW-1185">Reference proteome</keyword>
<proteinExistence type="predicted"/>
<comment type="caution">
    <text evidence="2">The sequence shown here is derived from an EMBL/GenBank/DDBJ whole genome shotgun (WGS) entry which is preliminary data.</text>
</comment>
<accession>U3A2Q0</accession>
<dbReference type="InterPro" id="IPR006311">
    <property type="entry name" value="TAT_signal"/>
</dbReference>
<evidence type="ECO:0000313" key="3">
    <source>
        <dbReference type="Proteomes" id="UP000016568"/>
    </source>
</evidence>
<keyword evidence="1" id="KW-0732">Signal</keyword>
<dbReference type="EMBL" id="BASZ01000004">
    <property type="protein sequence ID" value="GAD49033.1"/>
    <property type="molecule type" value="Genomic_DNA"/>
</dbReference>
<gene>
    <name evidence="2" type="ORF">NT2_04_04460</name>
</gene>
<evidence type="ECO:0000256" key="1">
    <source>
        <dbReference type="SAM" id="SignalP"/>
    </source>
</evidence>
<dbReference type="eggNOG" id="ENOG50342E0">
    <property type="taxonomic scope" value="Bacteria"/>
</dbReference>
<dbReference type="PROSITE" id="PS51318">
    <property type="entry name" value="TAT"/>
    <property type="match status" value="1"/>
</dbReference>
<organism evidence="2 3">
    <name type="scientific">Caenibius tardaugens NBRC 16725</name>
    <dbReference type="NCBI Taxonomy" id="1219035"/>
    <lineage>
        <taxon>Bacteria</taxon>
        <taxon>Pseudomonadati</taxon>
        <taxon>Pseudomonadota</taxon>
        <taxon>Alphaproteobacteria</taxon>
        <taxon>Sphingomonadales</taxon>
        <taxon>Erythrobacteraceae</taxon>
        <taxon>Caenibius</taxon>
    </lineage>
</organism>
<sequence>MRIAKGTNRRTLVFFAGLTLAAGLAPSALAQPANASVPALTYADLADLADPAQLVLQVKVSRQAVVEPARAPGLAPGSVRLFVVAKPEGALAGQAPVTKTVQYLVDVPVGAGGKVPRIQGQRFLIFARAVRGTRPEDVQLVAPDAQIPADPATVARLTPLLGELADAGGPPRITGVRDVLSVSGNLVGESETQLFLESGSGPVLVSVVRRPEAAPVWSVSWSELVDQAGRPPAADTLAWYRLACGLPERLPPGANLASNAADRSRATRDYALIKQELGACPRARKGNAPPA</sequence>
<feature type="chain" id="PRO_5004637526" evidence="1">
    <location>
        <begin position="31"/>
        <end position="291"/>
    </location>
</feature>
<protein>
    <submittedName>
        <fullName evidence="2">Uncharacterized protein</fullName>
    </submittedName>
</protein>